<protein>
    <recommendedName>
        <fullName evidence="3">Acetaldehyde dehydrogenase</fullName>
        <ecNumber evidence="3">1.2.1.10</ecNumber>
    </recommendedName>
    <alternativeName>
        <fullName evidence="3">Acetaldehyde dehydrogenase [acetylating]</fullName>
    </alternativeName>
</protein>
<evidence type="ECO:0000259" key="4">
    <source>
        <dbReference type="SMART" id="SM00859"/>
    </source>
</evidence>
<evidence type="ECO:0000256" key="3">
    <source>
        <dbReference type="HAMAP-Rule" id="MF_01657"/>
    </source>
</evidence>
<dbReference type="InterPro" id="IPR015426">
    <property type="entry name" value="Acetylaldehyde_DH_C"/>
</dbReference>
<proteinExistence type="inferred from homology"/>
<comment type="catalytic activity">
    <reaction evidence="3">
        <text>acetaldehyde + NAD(+) + CoA = acetyl-CoA + NADH + H(+)</text>
        <dbReference type="Rhea" id="RHEA:23288"/>
        <dbReference type="ChEBI" id="CHEBI:15343"/>
        <dbReference type="ChEBI" id="CHEBI:15378"/>
        <dbReference type="ChEBI" id="CHEBI:57287"/>
        <dbReference type="ChEBI" id="CHEBI:57288"/>
        <dbReference type="ChEBI" id="CHEBI:57540"/>
        <dbReference type="ChEBI" id="CHEBI:57945"/>
        <dbReference type="EC" id="1.2.1.10"/>
    </reaction>
</comment>
<dbReference type="PIRSF" id="PIRSF015689">
    <property type="entry name" value="Actaldh_dh_actl"/>
    <property type="match status" value="1"/>
</dbReference>
<feature type="binding site" evidence="3">
    <location>
        <begin position="158"/>
        <end position="166"/>
    </location>
    <ligand>
        <name>NAD(+)</name>
        <dbReference type="ChEBI" id="CHEBI:57540"/>
    </ligand>
</feature>
<gene>
    <name evidence="5" type="ORF">A19Y_0925</name>
</gene>
<dbReference type="eggNOG" id="COG4569">
    <property type="taxonomic scope" value="Bacteria"/>
</dbReference>
<dbReference type="RefSeq" id="WP_042152399.1">
    <property type="nucleotide sequence ID" value="NZ_CM002803.1"/>
</dbReference>
<dbReference type="CDD" id="cd23933">
    <property type="entry name" value="ALDH_C"/>
    <property type="match status" value="1"/>
</dbReference>
<dbReference type="NCBIfam" id="NF006157">
    <property type="entry name" value="PRK08300.1"/>
    <property type="match status" value="1"/>
</dbReference>
<keyword evidence="3" id="KW-0058">Aromatic hydrocarbons catabolism</keyword>
<dbReference type="GeneID" id="77289383"/>
<dbReference type="EC" id="1.2.1.10" evidence="3"/>
<evidence type="ECO:0000256" key="1">
    <source>
        <dbReference type="ARBA" id="ARBA00009244"/>
    </source>
</evidence>
<dbReference type="STRING" id="388467.A19Y_0925"/>
<dbReference type="GO" id="GO:0008774">
    <property type="term" value="F:acetaldehyde dehydrogenase (acetylating) activity"/>
    <property type="evidence" value="ECO:0007669"/>
    <property type="project" value="UniProtKB-UniRule"/>
</dbReference>
<feature type="binding site" evidence="3">
    <location>
        <position position="268"/>
    </location>
    <ligand>
        <name>NAD(+)</name>
        <dbReference type="ChEBI" id="CHEBI:57540"/>
    </ligand>
</feature>
<feature type="domain" description="Semialdehyde dehydrogenase NAD-binding" evidence="4">
    <location>
        <begin position="5"/>
        <end position="118"/>
    </location>
</feature>
<dbReference type="NCBIfam" id="TIGR03215">
    <property type="entry name" value="ac_ald_DH_ac"/>
    <property type="match status" value="1"/>
</dbReference>
<dbReference type="HAMAP" id="MF_01657">
    <property type="entry name" value="Ac_ald_DH_ac"/>
    <property type="match status" value="1"/>
</dbReference>
<dbReference type="InterPro" id="IPR000534">
    <property type="entry name" value="Semialdehyde_DH_NAD-bd"/>
</dbReference>
<dbReference type="InterPro" id="IPR036291">
    <property type="entry name" value="NAD(P)-bd_dom_sf"/>
</dbReference>
<dbReference type="Gene3D" id="3.30.360.10">
    <property type="entry name" value="Dihydrodipicolinate Reductase, domain 2"/>
    <property type="match status" value="1"/>
</dbReference>
<dbReference type="Gene3D" id="3.40.50.720">
    <property type="entry name" value="NAD(P)-binding Rossmann-like Domain"/>
    <property type="match status" value="1"/>
</dbReference>
<keyword evidence="2 3" id="KW-0520">NAD</keyword>
<evidence type="ECO:0000313" key="5">
    <source>
        <dbReference type="EMBL" id="KEI66057.1"/>
    </source>
</evidence>
<dbReference type="SUPFAM" id="SSF51735">
    <property type="entry name" value="NAD(P)-binding Rossmann-fold domains"/>
    <property type="match status" value="1"/>
</dbReference>
<dbReference type="Proteomes" id="UP000027395">
    <property type="component" value="Chromosome"/>
</dbReference>
<feature type="active site" description="Acyl-thioester intermediate" evidence="3">
    <location>
        <position position="126"/>
    </location>
</feature>
<comment type="similarity">
    <text evidence="1 3">Belongs to the acetaldehyde dehydrogenase family.</text>
</comment>
<dbReference type="PATRIC" id="fig|388467.6.peg.861"/>
<dbReference type="SUPFAM" id="SSF55347">
    <property type="entry name" value="Glyceraldehyde-3-phosphate dehydrogenase-like, C-terminal domain"/>
    <property type="match status" value="1"/>
</dbReference>
<evidence type="ECO:0000313" key="6">
    <source>
        <dbReference type="Proteomes" id="UP000027395"/>
    </source>
</evidence>
<dbReference type="Pfam" id="PF09290">
    <property type="entry name" value="AcetDehyd-dimer"/>
    <property type="match status" value="1"/>
</dbReference>
<dbReference type="SMART" id="SM00859">
    <property type="entry name" value="Semialdhyde_dh"/>
    <property type="match status" value="1"/>
</dbReference>
<dbReference type="HOGENOM" id="CLU_062208_0_0_3"/>
<keyword evidence="6" id="KW-1185">Reference proteome</keyword>
<keyword evidence="3 5" id="KW-0560">Oxidoreductase</keyword>
<feature type="binding site" evidence="3">
    <location>
        <begin position="11"/>
        <end position="14"/>
    </location>
    <ligand>
        <name>NAD(+)</name>
        <dbReference type="ChEBI" id="CHEBI:57540"/>
    </ligand>
</feature>
<reference evidence="5 6" key="1">
    <citation type="journal article" date="2014" name="Appl. Environ. Microbiol.">
        <title>Elucidation of insertion elements encoded on plasmids and in vitro construction of shuttle vectors from the toxic cyanobacterium Planktothrix.</title>
        <authorList>
            <person name="Christiansen G."/>
            <person name="Goesmann A."/>
            <person name="Kurmayer R."/>
        </authorList>
    </citation>
    <scope>NUCLEOTIDE SEQUENCE [LARGE SCALE GENOMIC DNA]</scope>
    <source>
        <strain evidence="5 6">NIVA-CYA 126/8</strain>
    </source>
</reference>
<evidence type="ECO:0000256" key="2">
    <source>
        <dbReference type="ARBA" id="ARBA00023027"/>
    </source>
</evidence>
<dbReference type="InterPro" id="IPR003361">
    <property type="entry name" value="Acetaldehyde_dehydrogenase"/>
</dbReference>
<name>A0A073CDQ7_PLAA1</name>
<organism evidence="5 6">
    <name type="scientific">Planktothrix agardhii (strain NIVA-CYA 126/8)</name>
    <dbReference type="NCBI Taxonomy" id="388467"/>
    <lineage>
        <taxon>Bacteria</taxon>
        <taxon>Bacillati</taxon>
        <taxon>Cyanobacteriota</taxon>
        <taxon>Cyanophyceae</taxon>
        <taxon>Oscillatoriophycideae</taxon>
        <taxon>Oscillatoriales</taxon>
        <taxon>Microcoleaceae</taxon>
        <taxon>Planktothrix</taxon>
    </lineage>
</organism>
<dbReference type="EMBL" id="CM002803">
    <property type="protein sequence ID" value="KEI66057.1"/>
    <property type="molecule type" value="Genomic_DNA"/>
</dbReference>
<accession>A0A073CDQ7</accession>
<dbReference type="GO" id="GO:0051287">
    <property type="term" value="F:NAD binding"/>
    <property type="evidence" value="ECO:0007669"/>
    <property type="project" value="UniProtKB-UniRule"/>
</dbReference>
<dbReference type="AlphaFoldDB" id="A0A073CDQ7"/>
<sequence>MRKLRVAILGSGNIGTDLLIKTMRSPFLECVLFIGRNMGSPGMAKANSLGVKISDQSIEAITRDPDCCDLVFDATSARDHIYHWSLLEKLGKIVIDMTPAKVGEMCVPAVNIQKCSLYKNVNMVSCGGQASIPLAYLIGRTHENVEYIEVVSSIASRGAGPATRANIDEYIETTEQGIKKFSGCDRAKAILILNPAQPCIDMQTTVFAKVDKPNIEELNTLVDEMVNNIRLYVPGYQLVVPTVFENNRIVITVKVQGLGDYLPRYAGNLDIINCAAIATAEEYAKDYIRNLDYDDCDSVEEPYVNCID</sequence>